<feature type="domain" description="Cobalamin-independent methionine synthase MetE C-terminal/archaeal" evidence="1">
    <location>
        <begin position="4"/>
        <end position="316"/>
    </location>
</feature>
<evidence type="ECO:0000313" key="3">
    <source>
        <dbReference type="Proteomes" id="UP000480178"/>
    </source>
</evidence>
<protein>
    <submittedName>
        <fullName evidence="2">Cobalamin-independent methionine synthase II family protein</fullName>
    </submittedName>
</protein>
<name>A0A6C0GVX5_9BACT</name>
<dbReference type="PANTHER" id="PTHR43844:SF2">
    <property type="entry name" value="SYNTHASE, VITAMIN-B12 INDEPENDENT, PUTATIVE (AFU_ORTHOLOGUE AFUA_3G12060)-RELATED"/>
    <property type="match status" value="1"/>
</dbReference>
<dbReference type="RefSeq" id="WP_162447421.1">
    <property type="nucleotide sequence ID" value="NZ_CP048222.1"/>
</dbReference>
<evidence type="ECO:0000259" key="1">
    <source>
        <dbReference type="Pfam" id="PF01717"/>
    </source>
</evidence>
<dbReference type="GO" id="GO:0008270">
    <property type="term" value="F:zinc ion binding"/>
    <property type="evidence" value="ECO:0007669"/>
    <property type="project" value="InterPro"/>
</dbReference>
<dbReference type="InterPro" id="IPR002629">
    <property type="entry name" value="Met_Synth_C/arc"/>
</dbReference>
<dbReference type="Gene3D" id="3.20.20.210">
    <property type="match status" value="1"/>
</dbReference>
<dbReference type="Pfam" id="PF01717">
    <property type="entry name" value="Meth_synt_2"/>
    <property type="match status" value="1"/>
</dbReference>
<dbReference type="CDD" id="cd03311">
    <property type="entry name" value="CIMS_C_terminal_like"/>
    <property type="match status" value="1"/>
</dbReference>
<accession>A0A6C0GVX5</accession>
<dbReference type="Proteomes" id="UP000480178">
    <property type="component" value="Chromosome"/>
</dbReference>
<dbReference type="AlphaFoldDB" id="A0A6C0GVX5"/>
<proteinExistence type="predicted"/>
<dbReference type="KEGG" id="rhoz:GXP67_34895"/>
<dbReference type="PANTHER" id="PTHR43844">
    <property type="entry name" value="METHIONINE SYNTHASE"/>
    <property type="match status" value="1"/>
</dbReference>
<keyword evidence="3" id="KW-1185">Reference proteome</keyword>
<dbReference type="EMBL" id="CP048222">
    <property type="protein sequence ID" value="QHT71482.1"/>
    <property type="molecule type" value="Genomic_DNA"/>
</dbReference>
<dbReference type="GO" id="GO:0003871">
    <property type="term" value="F:5-methyltetrahydropteroyltriglutamate-homocysteine S-methyltransferase activity"/>
    <property type="evidence" value="ECO:0007669"/>
    <property type="project" value="InterPro"/>
</dbReference>
<gene>
    <name evidence="2" type="ORF">GXP67_34895</name>
</gene>
<evidence type="ECO:0000313" key="2">
    <source>
        <dbReference type="EMBL" id="QHT71482.1"/>
    </source>
</evidence>
<reference evidence="2 3" key="1">
    <citation type="submission" date="2020-01" db="EMBL/GenBank/DDBJ databases">
        <authorList>
            <person name="Kim M.K."/>
        </authorList>
    </citation>
    <scope>NUCLEOTIDE SEQUENCE [LARGE SCALE GENOMIC DNA]</scope>
    <source>
        <strain evidence="2 3">172606-1</strain>
    </source>
</reference>
<organism evidence="2 3">
    <name type="scientific">Rhodocytophaga rosea</name>
    <dbReference type="NCBI Taxonomy" id="2704465"/>
    <lineage>
        <taxon>Bacteria</taxon>
        <taxon>Pseudomonadati</taxon>
        <taxon>Bacteroidota</taxon>
        <taxon>Cytophagia</taxon>
        <taxon>Cytophagales</taxon>
        <taxon>Rhodocytophagaceae</taxon>
        <taxon>Rhodocytophaga</taxon>
    </lineage>
</organism>
<dbReference type="SUPFAM" id="SSF51726">
    <property type="entry name" value="UROD/MetE-like"/>
    <property type="match status" value="1"/>
</dbReference>
<dbReference type="InterPro" id="IPR038071">
    <property type="entry name" value="UROD/MetE-like_sf"/>
</dbReference>
<sequence length="354" mass="39241">MTIPTESIGSIPRKRELIEAIHQGLATIQLKALYQASLQETIKLLEQTGSSVLTDGEQTKSSFVTYPLEGSTILSPNGAVIPFADGHTRQLPALKSGPFRYTHYADQYLKQAQQYTRLPLKQAVISASALSLLYPTEGIEGYSREEFIGDLLNEHETEIRRCFEAGAYKVQIDFTEGRLALKLDPSGNLLQQFIDLNNQVLSRFSEAERSKLGVHVCPGGDHDSTHSADVDYKDFLPKLFELKVKNFYLQLASETNRKQVLATIQQYLKPDQVVFVGVIDVLNPEVETPSQVRDRILEAADYIPLSQLGTTDDCGFSPFCDDISTTRDTAFAKIAARIEGTKLAEAALASQQHA</sequence>
<dbReference type="GO" id="GO:0009086">
    <property type="term" value="P:methionine biosynthetic process"/>
    <property type="evidence" value="ECO:0007669"/>
    <property type="project" value="InterPro"/>
</dbReference>